<protein>
    <recommendedName>
        <fullName evidence="5">Universal stress protein</fullName>
    </recommendedName>
</protein>
<gene>
    <name evidence="7" type="ORF">DFQ45_1116</name>
</gene>
<comment type="subcellular location">
    <subcellularLocation>
        <location evidence="1 5">Cytoplasm</location>
    </subcellularLocation>
</comment>
<dbReference type="InterPro" id="IPR014729">
    <property type="entry name" value="Rossmann-like_a/b/a_fold"/>
</dbReference>
<evidence type="ECO:0000259" key="6">
    <source>
        <dbReference type="Pfam" id="PF00582"/>
    </source>
</evidence>
<comment type="subunit">
    <text evidence="3">Homodimer.</text>
</comment>
<dbReference type="InterPro" id="IPR006015">
    <property type="entry name" value="Universal_stress_UspA"/>
</dbReference>
<evidence type="ECO:0000256" key="4">
    <source>
        <dbReference type="ARBA" id="ARBA00022490"/>
    </source>
</evidence>
<dbReference type="PANTHER" id="PTHR46268">
    <property type="entry name" value="STRESS RESPONSE PROTEIN NHAX"/>
    <property type="match status" value="1"/>
</dbReference>
<dbReference type="RefSeq" id="WP_101496478.1">
    <property type="nucleotide sequence ID" value="NZ_LNJZ01000005.1"/>
</dbReference>
<evidence type="ECO:0000256" key="1">
    <source>
        <dbReference type="ARBA" id="ARBA00004496"/>
    </source>
</evidence>
<dbReference type="EMBL" id="SNYK01000011">
    <property type="protein sequence ID" value="TDQ36627.1"/>
    <property type="molecule type" value="Genomic_DNA"/>
</dbReference>
<name>A0A4V6PWE4_9GAMM</name>
<dbReference type="Proteomes" id="UP000294575">
    <property type="component" value="Unassembled WGS sequence"/>
</dbReference>
<dbReference type="AlphaFoldDB" id="A0A4V6PWE4"/>
<accession>A0A4V6PWE4</accession>
<keyword evidence="8" id="KW-1185">Reference proteome</keyword>
<evidence type="ECO:0000256" key="3">
    <source>
        <dbReference type="ARBA" id="ARBA00011738"/>
    </source>
</evidence>
<proteinExistence type="inferred from homology"/>
<dbReference type="InterPro" id="IPR006016">
    <property type="entry name" value="UspA"/>
</dbReference>
<dbReference type="Gene3D" id="3.40.50.620">
    <property type="entry name" value="HUPs"/>
    <property type="match status" value="1"/>
</dbReference>
<sequence>MTYQHILIATDLSPECHLVLDPATQLQKLLGCTLSLVHVIEPLSMSFGADVPMDLGILQEQQTRQAGERLNEVLPGWPGLQRENCHLRYGQPKAEIHQLAEEISCDLILVGSHGRHGLALLLGSTASDLLSAAPCDVLAVNLQKHKH</sequence>
<dbReference type="PIRSF" id="PIRSF006276">
    <property type="entry name" value="UspA"/>
    <property type="match status" value="1"/>
</dbReference>
<feature type="domain" description="UspA" evidence="6">
    <location>
        <begin position="3"/>
        <end position="140"/>
    </location>
</feature>
<evidence type="ECO:0000256" key="5">
    <source>
        <dbReference type="PIRNR" id="PIRNR006276"/>
    </source>
</evidence>
<comment type="caution">
    <text evidence="7">The sequence shown here is derived from an EMBL/GenBank/DDBJ whole genome shotgun (WGS) entry which is preliminary data.</text>
</comment>
<comment type="similarity">
    <text evidence="2 5">Belongs to the universal stress protein A family.</text>
</comment>
<evidence type="ECO:0000313" key="8">
    <source>
        <dbReference type="Proteomes" id="UP000294575"/>
    </source>
</evidence>
<dbReference type="PRINTS" id="PR01438">
    <property type="entry name" value="UNVRSLSTRESS"/>
</dbReference>
<organism evidence="7 8">
    <name type="scientific">Thiopseudomonas denitrificans</name>
    <dbReference type="NCBI Taxonomy" id="1501432"/>
    <lineage>
        <taxon>Bacteria</taxon>
        <taxon>Pseudomonadati</taxon>
        <taxon>Pseudomonadota</taxon>
        <taxon>Gammaproteobacteria</taxon>
        <taxon>Pseudomonadales</taxon>
        <taxon>Pseudomonadaceae</taxon>
        <taxon>Thiopseudomonas</taxon>
    </lineage>
</organism>
<reference evidence="7 8" key="1">
    <citation type="submission" date="2019-03" db="EMBL/GenBank/DDBJ databases">
        <title>Genomic Encyclopedia of Type Strains, Phase IV (KMG-IV): sequencing the most valuable type-strain genomes for metagenomic binning, comparative biology and taxonomic classification.</title>
        <authorList>
            <person name="Goeker M."/>
        </authorList>
    </citation>
    <scope>NUCLEOTIDE SEQUENCE [LARGE SCALE GENOMIC DNA]</scope>
    <source>
        <strain evidence="7 8">DSM 28679</strain>
    </source>
</reference>
<dbReference type="SUPFAM" id="SSF52402">
    <property type="entry name" value="Adenine nucleotide alpha hydrolases-like"/>
    <property type="match status" value="1"/>
</dbReference>
<dbReference type="OrthoDB" id="9792500at2"/>
<evidence type="ECO:0000256" key="2">
    <source>
        <dbReference type="ARBA" id="ARBA00008791"/>
    </source>
</evidence>
<dbReference type="Pfam" id="PF00582">
    <property type="entry name" value="Usp"/>
    <property type="match status" value="1"/>
</dbReference>
<evidence type="ECO:0000313" key="7">
    <source>
        <dbReference type="EMBL" id="TDQ36627.1"/>
    </source>
</evidence>
<dbReference type="PANTHER" id="PTHR46268:SF23">
    <property type="entry name" value="UNIVERSAL STRESS PROTEIN A-RELATED"/>
    <property type="match status" value="1"/>
</dbReference>
<dbReference type="GO" id="GO:0005737">
    <property type="term" value="C:cytoplasm"/>
    <property type="evidence" value="ECO:0007669"/>
    <property type="project" value="UniProtKB-SubCell"/>
</dbReference>
<keyword evidence="4 5" id="KW-0963">Cytoplasm</keyword>